<protein>
    <submittedName>
        <fullName evidence="1">HEXXH motif-containing putative peptide modification protein</fullName>
    </submittedName>
</protein>
<comment type="caution">
    <text evidence="1">The sequence shown here is derived from an EMBL/GenBank/DDBJ whole genome shotgun (WGS) entry which is preliminary data.</text>
</comment>
<gene>
    <name evidence="1" type="ORF">NZH93_11510</name>
</gene>
<reference evidence="1" key="1">
    <citation type="submission" date="2022-08" db="EMBL/GenBank/DDBJ databases">
        <authorList>
            <person name="Tistechok S."/>
            <person name="Samborskyy M."/>
            <person name="Roman I."/>
        </authorList>
    </citation>
    <scope>NUCLEOTIDE SEQUENCE</scope>
    <source>
        <strain evidence="1">DSM 103496</strain>
    </source>
</reference>
<name>A0A9X3AEM9_9PSEU</name>
<dbReference type="EMBL" id="JANYMP010000004">
    <property type="protein sequence ID" value="MCS7477482.1"/>
    <property type="molecule type" value="Genomic_DNA"/>
</dbReference>
<dbReference type="AlphaFoldDB" id="A0A9X3AEM9"/>
<dbReference type="Proteomes" id="UP001141259">
    <property type="component" value="Unassembled WGS sequence"/>
</dbReference>
<keyword evidence="2" id="KW-1185">Reference proteome</keyword>
<dbReference type="InterPro" id="IPR026337">
    <property type="entry name" value="AKG_HExxH"/>
</dbReference>
<proteinExistence type="predicted"/>
<organism evidence="1 2">
    <name type="scientific">Umezawaea endophytica</name>
    <dbReference type="NCBI Taxonomy" id="1654476"/>
    <lineage>
        <taxon>Bacteria</taxon>
        <taxon>Bacillati</taxon>
        <taxon>Actinomycetota</taxon>
        <taxon>Actinomycetes</taxon>
        <taxon>Pseudonocardiales</taxon>
        <taxon>Pseudonocardiaceae</taxon>
        <taxon>Umezawaea</taxon>
    </lineage>
</organism>
<sequence>MNTRHAVAVVDRLRARLDLPDTGSWSDDHLTAFLRYEDDPAVHRGLREAVYRRRLALVADLLPAHLDAAAPIVRHDVLTLLDLLADAPRTLLQDVLSQPGVEPWLTGHPTEISAAGLGGLLAAAQSGRTEPVVPWSGVVAPLHLGRLVVDGAIGTVAVAEDGTTRITTGGGTVEFDPLLMLRETPRPMISGTTLSFVLPQTRHSGFVLDGFDTRLADGPLPIERLSSGLPRARRWVEVVDSGSCLLSFLDPAAGNQVDRTLRILIPHHQPDGRKFGLPEREMVSSTAEATVGAFGISLGDENPLRIAEALVREHARTRLRTLLWERPMHGPDRRRYDTPWRRDPGHISDLVPGIAAFTLVSAFYRTVRTTVLTHRWSPDRLGTEAPGEADLSRATARATAEVLHGIGQALAADELLPFGRRFLSMAREVVSESR</sequence>
<evidence type="ECO:0000313" key="2">
    <source>
        <dbReference type="Proteomes" id="UP001141259"/>
    </source>
</evidence>
<evidence type="ECO:0000313" key="1">
    <source>
        <dbReference type="EMBL" id="MCS7477482.1"/>
    </source>
</evidence>
<dbReference type="NCBIfam" id="TIGR04267">
    <property type="entry name" value="mod_HExxH"/>
    <property type="match status" value="1"/>
</dbReference>
<accession>A0A9X3AEM9</accession>
<dbReference type="RefSeq" id="WP_259622981.1">
    <property type="nucleotide sequence ID" value="NZ_JANYMP010000004.1"/>
</dbReference>